<gene>
    <name evidence="8" type="ORF">GGR28_000539</name>
</gene>
<organism evidence="8 9">
    <name type="scientific">Neolewinella aquimaris</name>
    <dbReference type="NCBI Taxonomy" id="1835722"/>
    <lineage>
        <taxon>Bacteria</taxon>
        <taxon>Pseudomonadati</taxon>
        <taxon>Bacteroidota</taxon>
        <taxon>Saprospiria</taxon>
        <taxon>Saprospirales</taxon>
        <taxon>Lewinellaceae</taxon>
        <taxon>Neolewinella</taxon>
    </lineage>
</organism>
<name>A0A840E788_9BACT</name>
<dbReference type="InterPro" id="IPR050131">
    <property type="entry name" value="Peptidase_S8_subtilisin-like"/>
</dbReference>
<sequence>MRSVPLISLLLLFALQLSGQRIETELICEWVPSNQQPAGRGKLYSGKRMLAKGVYLLVFADSIATAQAFDRLRADPAVRNVQYNWQVSPRSLPDDPLYVQQSNLARAGFEEAWEVTVGGSSPNGVPIVTAVLDGGFDVGHEDLRNSLWNNRSEVAGDGIDNDGNGFIDDVHGWNFVANAGEYGSDTHGTQVAGLIGAEGDNGIGVAGTNWRSELMLFSITTVADIVAAYEYVISQKSLHLRTAGQMGANVVVTNASFGIEGATCADFPVWGGMYDKLGAVGVLTAASAVNAARDVDLAGDMPTDCPSEYLIGVTNLDQDDRLFSSAGFGSEHVDLGAPGEGSYTTRPNNRYGNFGSTSAAAPYVTGAVALLYATPCASFQNLVATDPSAAALAIRQAILASVDANPSLQFRSSSGGALNVAAAQQFLLTRCVEENPTELILQSVYPNPSSGRVNLITNYPVPDGAQLEVIEILGKEVGLSPMMRSALFPASLEVDLSDWPAGWYLLRLRDGDRTATATLLRQ</sequence>
<proteinExistence type="inferred from homology"/>
<dbReference type="PRINTS" id="PR00723">
    <property type="entry name" value="SUBTILISIN"/>
</dbReference>
<evidence type="ECO:0000256" key="5">
    <source>
        <dbReference type="PROSITE-ProRule" id="PRU01240"/>
    </source>
</evidence>
<dbReference type="GO" id="GO:0004252">
    <property type="term" value="F:serine-type endopeptidase activity"/>
    <property type="evidence" value="ECO:0007669"/>
    <property type="project" value="UniProtKB-UniRule"/>
</dbReference>
<dbReference type="PROSITE" id="PS00137">
    <property type="entry name" value="SUBTILASE_HIS"/>
    <property type="match status" value="1"/>
</dbReference>
<dbReference type="Proteomes" id="UP000576209">
    <property type="component" value="Unassembled WGS sequence"/>
</dbReference>
<keyword evidence="3 5" id="KW-0378">Hydrolase</keyword>
<dbReference type="NCBIfam" id="TIGR04183">
    <property type="entry name" value="Por_Secre_tail"/>
    <property type="match status" value="1"/>
</dbReference>
<evidence type="ECO:0000313" key="8">
    <source>
        <dbReference type="EMBL" id="MBB4077938.1"/>
    </source>
</evidence>
<dbReference type="AlphaFoldDB" id="A0A840E788"/>
<evidence type="ECO:0000256" key="3">
    <source>
        <dbReference type="ARBA" id="ARBA00022801"/>
    </source>
</evidence>
<dbReference type="InterPro" id="IPR015500">
    <property type="entry name" value="Peptidase_S8_subtilisin-rel"/>
</dbReference>
<evidence type="ECO:0000256" key="1">
    <source>
        <dbReference type="ARBA" id="ARBA00011073"/>
    </source>
</evidence>
<feature type="active site" description="Charge relay system" evidence="5">
    <location>
        <position position="133"/>
    </location>
</feature>
<dbReference type="SUPFAM" id="SSF52743">
    <property type="entry name" value="Subtilisin-like"/>
    <property type="match status" value="1"/>
</dbReference>
<protein>
    <submittedName>
        <fullName evidence="8">Subtilisin family serine protease</fullName>
    </submittedName>
</protein>
<feature type="domain" description="Secretion system C-terminal sorting" evidence="7">
    <location>
        <begin position="444"/>
        <end position="516"/>
    </location>
</feature>
<evidence type="ECO:0000259" key="6">
    <source>
        <dbReference type="Pfam" id="PF00082"/>
    </source>
</evidence>
<dbReference type="Pfam" id="PF18962">
    <property type="entry name" value="Por_Secre_tail"/>
    <property type="match status" value="1"/>
</dbReference>
<dbReference type="PROSITE" id="PS51892">
    <property type="entry name" value="SUBTILASE"/>
    <property type="match status" value="1"/>
</dbReference>
<evidence type="ECO:0000313" key="9">
    <source>
        <dbReference type="Proteomes" id="UP000576209"/>
    </source>
</evidence>
<evidence type="ECO:0000259" key="7">
    <source>
        <dbReference type="Pfam" id="PF18962"/>
    </source>
</evidence>
<feature type="active site" description="Charge relay system" evidence="5">
    <location>
        <position position="358"/>
    </location>
</feature>
<dbReference type="PANTHER" id="PTHR43806">
    <property type="entry name" value="PEPTIDASE S8"/>
    <property type="match status" value="1"/>
</dbReference>
<feature type="domain" description="Peptidase S8/S53" evidence="6">
    <location>
        <begin position="127"/>
        <end position="373"/>
    </location>
</feature>
<reference evidence="8 9" key="1">
    <citation type="submission" date="2020-08" db="EMBL/GenBank/DDBJ databases">
        <title>Genomic Encyclopedia of Type Strains, Phase IV (KMG-IV): sequencing the most valuable type-strain genomes for metagenomic binning, comparative biology and taxonomic classification.</title>
        <authorList>
            <person name="Goeker M."/>
        </authorList>
    </citation>
    <scope>NUCLEOTIDE SEQUENCE [LARGE SCALE GENOMIC DNA]</scope>
    <source>
        <strain evidence="8 9">DSM 105137</strain>
    </source>
</reference>
<dbReference type="InterPro" id="IPR000209">
    <property type="entry name" value="Peptidase_S8/S53_dom"/>
</dbReference>
<dbReference type="InterPro" id="IPR022398">
    <property type="entry name" value="Peptidase_S8_His-AS"/>
</dbReference>
<keyword evidence="4 5" id="KW-0720">Serine protease</keyword>
<dbReference type="PANTHER" id="PTHR43806:SF11">
    <property type="entry name" value="CEREVISIN-RELATED"/>
    <property type="match status" value="1"/>
</dbReference>
<dbReference type="Pfam" id="PF00082">
    <property type="entry name" value="Peptidase_S8"/>
    <property type="match status" value="1"/>
</dbReference>
<accession>A0A840E788</accession>
<dbReference type="InterPro" id="IPR026444">
    <property type="entry name" value="Secre_tail"/>
</dbReference>
<dbReference type="EMBL" id="JACIFF010000001">
    <property type="protein sequence ID" value="MBB4077938.1"/>
    <property type="molecule type" value="Genomic_DNA"/>
</dbReference>
<comment type="similarity">
    <text evidence="1 5">Belongs to the peptidase S8 family.</text>
</comment>
<evidence type="ECO:0000256" key="2">
    <source>
        <dbReference type="ARBA" id="ARBA00022670"/>
    </source>
</evidence>
<comment type="caution">
    <text evidence="8">The sequence shown here is derived from an EMBL/GenBank/DDBJ whole genome shotgun (WGS) entry which is preliminary data.</text>
</comment>
<dbReference type="Gene3D" id="3.40.50.200">
    <property type="entry name" value="Peptidase S8/S53 domain"/>
    <property type="match status" value="1"/>
</dbReference>
<evidence type="ECO:0000256" key="4">
    <source>
        <dbReference type="ARBA" id="ARBA00022825"/>
    </source>
</evidence>
<keyword evidence="9" id="KW-1185">Reference proteome</keyword>
<dbReference type="GO" id="GO:0006508">
    <property type="term" value="P:proteolysis"/>
    <property type="evidence" value="ECO:0007669"/>
    <property type="project" value="UniProtKB-KW"/>
</dbReference>
<feature type="active site" description="Charge relay system" evidence="5">
    <location>
        <position position="187"/>
    </location>
</feature>
<keyword evidence="2 5" id="KW-0645">Protease</keyword>
<dbReference type="InterPro" id="IPR036852">
    <property type="entry name" value="Peptidase_S8/S53_dom_sf"/>
</dbReference>